<protein>
    <submittedName>
        <fullName evidence="2">Uncharacterized protein</fullName>
    </submittedName>
</protein>
<proteinExistence type="predicted"/>
<accession>A0A0S4LE08</accession>
<feature type="region of interest" description="Disordered" evidence="1">
    <location>
        <begin position="27"/>
        <end position="62"/>
    </location>
</feature>
<sequence length="95" mass="10513">MEKQRAVTDGMEAIAYGMFKKTFDLTRPTPARPLSEASSPRACVDARRGEAEGHDASFHGQGRGERSEAYFILYVEPPSDAKAKLEGFFNIPLPH</sequence>
<feature type="compositionally biased region" description="Basic and acidic residues" evidence="1">
    <location>
        <begin position="44"/>
        <end position="62"/>
    </location>
</feature>
<evidence type="ECO:0000313" key="3">
    <source>
        <dbReference type="Proteomes" id="UP000198736"/>
    </source>
</evidence>
<organism evidence="2 3">
    <name type="scientific">Candidatus Nitrospira nitrificans</name>
    <dbReference type="NCBI Taxonomy" id="1742973"/>
    <lineage>
        <taxon>Bacteria</taxon>
        <taxon>Pseudomonadati</taxon>
        <taxon>Nitrospirota</taxon>
        <taxon>Nitrospiria</taxon>
        <taxon>Nitrospirales</taxon>
        <taxon>Nitrospiraceae</taxon>
        <taxon>Nitrospira</taxon>
    </lineage>
</organism>
<reference evidence="3" key="1">
    <citation type="submission" date="2015-10" db="EMBL/GenBank/DDBJ databases">
        <authorList>
            <person name="Luecker S."/>
            <person name="Luecker S."/>
        </authorList>
    </citation>
    <scope>NUCLEOTIDE SEQUENCE [LARGE SCALE GENOMIC DNA]</scope>
</reference>
<dbReference type="STRING" id="1742973.COMA2_190083"/>
<gene>
    <name evidence="2" type="ORF">COMA2_190083</name>
</gene>
<keyword evidence="3" id="KW-1185">Reference proteome</keyword>
<dbReference type="EMBL" id="CZPZ01000011">
    <property type="protein sequence ID" value="CUS34880.1"/>
    <property type="molecule type" value="Genomic_DNA"/>
</dbReference>
<evidence type="ECO:0000313" key="2">
    <source>
        <dbReference type="EMBL" id="CUS34880.1"/>
    </source>
</evidence>
<name>A0A0S4LE08_9BACT</name>
<evidence type="ECO:0000256" key="1">
    <source>
        <dbReference type="SAM" id="MobiDB-lite"/>
    </source>
</evidence>
<dbReference type="AlphaFoldDB" id="A0A0S4LE08"/>
<dbReference type="Proteomes" id="UP000198736">
    <property type="component" value="Unassembled WGS sequence"/>
</dbReference>